<dbReference type="SUPFAM" id="SSF52833">
    <property type="entry name" value="Thioredoxin-like"/>
    <property type="match status" value="1"/>
</dbReference>
<evidence type="ECO:0000313" key="4">
    <source>
        <dbReference type="EMBL" id="PAX06909.1"/>
    </source>
</evidence>
<dbReference type="InterPro" id="IPR036249">
    <property type="entry name" value="Thioredoxin-like_sf"/>
</dbReference>
<dbReference type="InterPro" id="IPR036282">
    <property type="entry name" value="Glutathione-S-Trfase_C_sf"/>
</dbReference>
<proteinExistence type="inferred from homology"/>
<dbReference type="CDD" id="cd03042">
    <property type="entry name" value="GST_N_Zeta"/>
    <property type="match status" value="1"/>
</dbReference>
<feature type="domain" description="GST N-terminal" evidence="2">
    <location>
        <begin position="1"/>
        <end position="82"/>
    </location>
</feature>
<dbReference type="InterPro" id="IPR005955">
    <property type="entry name" value="GST_Zeta"/>
</dbReference>
<dbReference type="GO" id="GO:0006749">
    <property type="term" value="P:glutathione metabolic process"/>
    <property type="evidence" value="ECO:0007669"/>
    <property type="project" value="TreeGrafter"/>
</dbReference>
<dbReference type="Gene3D" id="1.20.1050.10">
    <property type="match status" value="1"/>
</dbReference>
<dbReference type="GO" id="GO:0005737">
    <property type="term" value="C:cytoplasm"/>
    <property type="evidence" value="ECO:0007669"/>
    <property type="project" value="InterPro"/>
</dbReference>
<protein>
    <submittedName>
        <fullName evidence="4">Maleylacetoacetate isomerase</fullName>
    </submittedName>
</protein>
<evidence type="ECO:0000259" key="2">
    <source>
        <dbReference type="PROSITE" id="PS50404"/>
    </source>
</evidence>
<dbReference type="InterPro" id="IPR040079">
    <property type="entry name" value="Glutathione_S-Trfase"/>
</dbReference>
<keyword evidence="4" id="KW-0413">Isomerase</keyword>
<dbReference type="InterPro" id="IPR010987">
    <property type="entry name" value="Glutathione-S-Trfase_C-like"/>
</dbReference>
<dbReference type="EMBL" id="NSLI01000004">
    <property type="protein sequence ID" value="PAX06909.1"/>
    <property type="molecule type" value="Genomic_DNA"/>
</dbReference>
<organism evidence="4 5">
    <name type="scientific">Sphingomonas lenta</name>
    <dbReference type="NCBI Taxonomy" id="1141887"/>
    <lineage>
        <taxon>Bacteria</taxon>
        <taxon>Pseudomonadati</taxon>
        <taxon>Pseudomonadota</taxon>
        <taxon>Alphaproteobacteria</taxon>
        <taxon>Sphingomonadales</taxon>
        <taxon>Sphingomonadaceae</taxon>
        <taxon>Sphingomonas</taxon>
    </lineage>
</organism>
<dbReference type="Gene3D" id="3.40.30.10">
    <property type="entry name" value="Glutaredoxin"/>
    <property type="match status" value="1"/>
</dbReference>
<comment type="similarity">
    <text evidence="1">Belongs to the GST superfamily. Zeta family.</text>
</comment>
<dbReference type="PROSITE" id="PS50404">
    <property type="entry name" value="GST_NTER"/>
    <property type="match status" value="1"/>
</dbReference>
<evidence type="ECO:0000256" key="1">
    <source>
        <dbReference type="ARBA" id="ARBA00010007"/>
    </source>
</evidence>
<accession>A0A2A2SCD4</accession>
<dbReference type="NCBIfam" id="TIGR01262">
    <property type="entry name" value="maiA"/>
    <property type="match status" value="1"/>
</dbReference>
<dbReference type="Proteomes" id="UP000218151">
    <property type="component" value="Unassembled WGS sequence"/>
</dbReference>
<dbReference type="OrthoDB" id="509852at2"/>
<dbReference type="SFLD" id="SFLDS00019">
    <property type="entry name" value="Glutathione_Transferase_(cytos"/>
    <property type="match status" value="1"/>
</dbReference>
<dbReference type="SUPFAM" id="SSF47616">
    <property type="entry name" value="GST C-terminal domain-like"/>
    <property type="match status" value="1"/>
</dbReference>
<dbReference type="PANTHER" id="PTHR42673">
    <property type="entry name" value="MALEYLACETOACETATE ISOMERASE"/>
    <property type="match status" value="1"/>
</dbReference>
<evidence type="ECO:0000313" key="5">
    <source>
        <dbReference type="Proteomes" id="UP000218151"/>
    </source>
</evidence>
<dbReference type="Pfam" id="PF13417">
    <property type="entry name" value="GST_N_3"/>
    <property type="match status" value="1"/>
</dbReference>
<dbReference type="GO" id="GO:0004364">
    <property type="term" value="F:glutathione transferase activity"/>
    <property type="evidence" value="ECO:0007669"/>
    <property type="project" value="TreeGrafter"/>
</dbReference>
<feature type="domain" description="GST C-terminal" evidence="3">
    <location>
        <begin position="87"/>
        <end position="210"/>
    </location>
</feature>
<dbReference type="PROSITE" id="PS50405">
    <property type="entry name" value="GST_CTER"/>
    <property type="match status" value="1"/>
</dbReference>
<gene>
    <name evidence="4" type="primary">maiA</name>
    <name evidence="4" type="ORF">CKY28_12605</name>
</gene>
<dbReference type="GO" id="GO:0006559">
    <property type="term" value="P:L-phenylalanine catabolic process"/>
    <property type="evidence" value="ECO:0007669"/>
    <property type="project" value="TreeGrafter"/>
</dbReference>
<dbReference type="InterPro" id="IPR004045">
    <property type="entry name" value="Glutathione_S-Trfase_N"/>
</dbReference>
<dbReference type="InterPro" id="IPR034333">
    <property type="entry name" value="GST_Zeta_N"/>
</dbReference>
<name>A0A2A2SCD4_9SPHN</name>
<comment type="caution">
    <text evidence="4">The sequence shown here is derived from an EMBL/GenBank/DDBJ whole genome shotgun (WGS) entry which is preliminary data.</text>
</comment>
<dbReference type="AlphaFoldDB" id="A0A2A2SCD4"/>
<dbReference type="PANTHER" id="PTHR42673:SF4">
    <property type="entry name" value="MALEYLACETOACETATE ISOMERASE"/>
    <property type="match status" value="1"/>
</dbReference>
<dbReference type="RefSeq" id="WP_095998735.1">
    <property type="nucleotide sequence ID" value="NZ_NSLI01000004.1"/>
</dbReference>
<dbReference type="CDD" id="cd03191">
    <property type="entry name" value="GST_C_Zeta"/>
    <property type="match status" value="1"/>
</dbReference>
<sequence>MLRLHDYWRSSAAYRVRIALNLKGVAYEAIRIDLLGGAQGQAANRSVNAQGLVPSLVLDDGTALTQSLAILGWLDDAYPEPLLWPRDPIAKARASARALVVVADVHPLNNLRVLGRLEAQFGADADAKKGWYRHWVELGLAALEEMADGAGPFLSGDAPDVSDVCLVPQLFNARRFDVDLTPYPKLVAADVAANALPAFQAAHPDRVRPD</sequence>
<dbReference type="SFLD" id="SFLDG00358">
    <property type="entry name" value="Main_(cytGST)"/>
    <property type="match status" value="1"/>
</dbReference>
<dbReference type="InterPro" id="IPR034330">
    <property type="entry name" value="GST_Zeta_C"/>
</dbReference>
<dbReference type="GO" id="GO:0016034">
    <property type="term" value="F:maleylacetoacetate isomerase activity"/>
    <property type="evidence" value="ECO:0007669"/>
    <property type="project" value="TreeGrafter"/>
</dbReference>
<reference evidence="5" key="1">
    <citation type="submission" date="2017-09" db="EMBL/GenBank/DDBJ databases">
        <authorList>
            <person name="Feng G."/>
            <person name="Zhu H."/>
        </authorList>
    </citation>
    <scope>NUCLEOTIDE SEQUENCE [LARGE SCALE GENOMIC DNA]</scope>
    <source>
        <strain evidence="5">1PNM-20</strain>
    </source>
</reference>
<evidence type="ECO:0000259" key="3">
    <source>
        <dbReference type="PROSITE" id="PS50405"/>
    </source>
</evidence>
<keyword evidence="5" id="KW-1185">Reference proteome</keyword>